<dbReference type="EMBL" id="CP116968">
    <property type="protein sequence ID" value="WNM62454.1"/>
    <property type="molecule type" value="Genomic_DNA"/>
</dbReference>
<name>A0AA96GHG0_9BACT</name>
<dbReference type="KEGG" id="nneo:PQG83_01540"/>
<organism evidence="2 3">
    <name type="scientific">Candidatus Nitrospira neomarina</name>
    <dbReference type="NCBI Taxonomy" id="3020899"/>
    <lineage>
        <taxon>Bacteria</taxon>
        <taxon>Pseudomonadati</taxon>
        <taxon>Nitrospirota</taxon>
        <taxon>Nitrospiria</taxon>
        <taxon>Nitrospirales</taxon>
        <taxon>Nitrospiraceae</taxon>
        <taxon>Nitrospira</taxon>
    </lineage>
</organism>
<keyword evidence="1" id="KW-1277">Toxin-antitoxin system</keyword>
<dbReference type="AlphaFoldDB" id="A0AA96GHG0"/>
<dbReference type="InterPro" id="IPR007712">
    <property type="entry name" value="RelE/ParE_toxin"/>
</dbReference>
<evidence type="ECO:0000313" key="2">
    <source>
        <dbReference type="EMBL" id="WNM62454.1"/>
    </source>
</evidence>
<keyword evidence="3" id="KW-1185">Reference proteome</keyword>
<reference evidence="2 3" key="1">
    <citation type="submission" date="2023-01" db="EMBL/GenBank/DDBJ databases">
        <title>Cultivation and genomic characterization of new, ubiquitous marine nitrite-oxidizing bacteria from the Nitrospirales.</title>
        <authorList>
            <person name="Mueller A.J."/>
            <person name="Daebeler A."/>
            <person name="Herbold C.W."/>
            <person name="Kirkegaard R.H."/>
            <person name="Daims H."/>
        </authorList>
    </citation>
    <scope>NUCLEOTIDE SEQUENCE [LARGE SCALE GENOMIC DNA]</scope>
    <source>
        <strain evidence="2 3">DK</strain>
    </source>
</reference>
<proteinExistence type="predicted"/>
<dbReference type="Proteomes" id="UP001302494">
    <property type="component" value="Chromosome"/>
</dbReference>
<dbReference type="RefSeq" id="WP_312745979.1">
    <property type="nucleotide sequence ID" value="NZ_CP116968.1"/>
</dbReference>
<accession>A0AA96GHG0</accession>
<dbReference type="SUPFAM" id="SSF143011">
    <property type="entry name" value="RelE-like"/>
    <property type="match status" value="1"/>
</dbReference>
<gene>
    <name evidence="2" type="ORF">PQG83_01540</name>
</gene>
<dbReference type="Pfam" id="PF05016">
    <property type="entry name" value="ParE_toxin"/>
    <property type="match status" value="1"/>
</dbReference>
<evidence type="ECO:0000313" key="3">
    <source>
        <dbReference type="Proteomes" id="UP001302494"/>
    </source>
</evidence>
<dbReference type="Gene3D" id="3.30.2310.20">
    <property type="entry name" value="RelE-like"/>
    <property type="match status" value="1"/>
</dbReference>
<evidence type="ECO:0000256" key="1">
    <source>
        <dbReference type="ARBA" id="ARBA00022649"/>
    </source>
</evidence>
<dbReference type="InterPro" id="IPR035093">
    <property type="entry name" value="RelE/ParE_toxin_dom_sf"/>
</dbReference>
<sequence length="95" mass="11065">MAWYRVTYQPAILDDLQSTDQGMAQRLLDKTKWLASNVANLRHEPLHEDLPGLVQYAVGDWRILYSIDPDEHVVHIHRIATRRELYANRTAPQDS</sequence>
<protein>
    <submittedName>
        <fullName evidence="2">Type II toxin-antitoxin system RelE/ParE family toxin</fullName>
    </submittedName>
</protein>